<dbReference type="AlphaFoldDB" id="A0A226DLY0"/>
<protein>
    <submittedName>
        <fullName evidence="1">Uncharacterized protein</fullName>
    </submittedName>
</protein>
<dbReference type="Proteomes" id="UP000198287">
    <property type="component" value="Unassembled WGS sequence"/>
</dbReference>
<evidence type="ECO:0000313" key="1">
    <source>
        <dbReference type="EMBL" id="OXA46545.1"/>
    </source>
</evidence>
<proteinExistence type="predicted"/>
<gene>
    <name evidence="1" type="ORF">Fcan01_18827</name>
</gene>
<accession>A0A226DLY0</accession>
<keyword evidence="2" id="KW-1185">Reference proteome</keyword>
<reference evidence="1 2" key="1">
    <citation type="submission" date="2015-12" db="EMBL/GenBank/DDBJ databases">
        <title>The genome of Folsomia candida.</title>
        <authorList>
            <person name="Faddeeva A."/>
            <person name="Derks M.F."/>
            <person name="Anvar Y."/>
            <person name="Smit S."/>
            <person name="Van Straalen N."/>
            <person name="Roelofs D."/>
        </authorList>
    </citation>
    <scope>NUCLEOTIDE SEQUENCE [LARGE SCALE GENOMIC DNA]</scope>
    <source>
        <strain evidence="1 2">VU population</strain>
        <tissue evidence="1">Whole body</tissue>
    </source>
</reference>
<comment type="caution">
    <text evidence="1">The sequence shown here is derived from an EMBL/GenBank/DDBJ whole genome shotgun (WGS) entry which is preliminary data.</text>
</comment>
<name>A0A226DLY0_FOLCA</name>
<evidence type="ECO:0000313" key="2">
    <source>
        <dbReference type="Proteomes" id="UP000198287"/>
    </source>
</evidence>
<sequence length="255" mass="28059">MSHEQLSLSVLTPLAPILFAVLFVARTHAKTSPTHHRAHLVALLFSCLGPSPTLRIVTCSVNLIELDEPDFYNPSIQAWFATERTANYVWHVDSYPNGALPVDNTAFLAPPTCQYNVLSAGGAATAKWLRNTRIFFPNLLVGIPKEEISLASGGNAVQISPRSPTTPTSSSFAEVWRDVILPVIRYDHIFPMGGVMADEEEKPALDEMTKVRGPLLGGQPHPYNHHTSKMEGYIRDQMTQRRGADGERGQISVTC</sequence>
<dbReference type="EMBL" id="LNIX01000015">
    <property type="protein sequence ID" value="OXA46545.1"/>
    <property type="molecule type" value="Genomic_DNA"/>
</dbReference>
<organism evidence="1 2">
    <name type="scientific">Folsomia candida</name>
    <name type="common">Springtail</name>
    <dbReference type="NCBI Taxonomy" id="158441"/>
    <lineage>
        <taxon>Eukaryota</taxon>
        <taxon>Metazoa</taxon>
        <taxon>Ecdysozoa</taxon>
        <taxon>Arthropoda</taxon>
        <taxon>Hexapoda</taxon>
        <taxon>Collembola</taxon>
        <taxon>Entomobryomorpha</taxon>
        <taxon>Isotomoidea</taxon>
        <taxon>Isotomidae</taxon>
        <taxon>Proisotominae</taxon>
        <taxon>Folsomia</taxon>
    </lineage>
</organism>